<dbReference type="Pfam" id="PF04883">
    <property type="entry name" value="HK97-gp10_like"/>
    <property type="match status" value="1"/>
</dbReference>
<feature type="region of interest" description="Disordered" evidence="1">
    <location>
        <begin position="99"/>
        <end position="122"/>
    </location>
</feature>
<protein>
    <recommendedName>
        <fullName evidence="4">HK97 gp10 family phage protein</fullName>
    </recommendedName>
</protein>
<proteinExistence type="predicted"/>
<name>A0A250VL15_STROL</name>
<dbReference type="EMBL" id="BDQI01000015">
    <property type="protein sequence ID" value="GAX54742.1"/>
    <property type="molecule type" value="Genomic_DNA"/>
</dbReference>
<comment type="caution">
    <text evidence="2">The sequence shown here is derived from an EMBL/GenBank/DDBJ whole genome shotgun (WGS) entry which is preliminary data.</text>
</comment>
<dbReference type="Proteomes" id="UP000217446">
    <property type="component" value="Unassembled WGS sequence"/>
</dbReference>
<sequence length="122" mass="13594">MGRVEWEPDWEAKIDHSVSDFLEEVAKDVLKDMQVYVPKDTGRLLNDLDYEVHGLSARIGAKTAPYAYYVEVGTRPHLITPNGKGALSWEGAEHPVNEVNPHPGTTPTNFMKKSLYKSRGGA</sequence>
<dbReference type="AlphaFoldDB" id="A0A250VL15"/>
<dbReference type="RefSeq" id="WP_159064487.1">
    <property type="nucleotide sequence ID" value="NZ_BDQI01000015.1"/>
</dbReference>
<evidence type="ECO:0000256" key="1">
    <source>
        <dbReference type="SAM" id="MobiDB-lite"/>
    </source>
</evidence>
<organism evidence="2 3">
    <name type="scientific">Streptomyces olivochromogenes</name>
    <dbReference type="NCBI Taxonomy" id="1963"/>
    <lineage>
        <taxon>Bacteria</taxon>
        <taxon>Bacillati</taxon>
        <taxon>Actinomycetota</taxon>
        <taxon>Actinomycetes</taxon>
        <taxon>Kitasatosporales</taxon>
        <taxon>Streptomycetaceae</taxon>
        <taxon>Streptomyces</taxon>
    </lineage>
</organism>
<evidence type="ECO:0000313" key="2">
    <source>
        <dbReference type="EMBL" id="GAX54742.1"/>
    </source>
</evidence>
<dbReference type="InterPro" id="IPR010064">
    <property type="entry name" value="HK97-gp10_tail"/>
</dbReference>
<accession>A0A250VL15</accession>
<keyword evidence="3" id="KW-1185">Reference proteome</keyword>
<reference evidence="3" key="1">
    <citation type="submission" date="2017-05" db="EMBL/GenBank/DDBJ databases">
        <title>Streptomyces olivochromogenes NBRC 3561 whole genome shotgun sequence.</title>
        <authorList>
            <person name="Dohra H."/>
            <person name="Kodani S."/>
        </authorList>
    </citation>
    <scope>NUCLEOTIDE SEQUENCE [LARGE SCALE GENOMIC DNA]</scope>
    <source>
        <strain evidence="3">NBRC 3561</strain>
    </source>
</reference>
<gene>
    <name evidence="2" type="ORF">SO3561_06295</name>
</gene>
<evidence type="ECO:0008006" key="4">
    <source>
        <dbReference type="Google" id="ProtNLM"/>
    </source>
</evidence>
<evidence type="ECO:0000313" key="3">
    <source>
        <dbReference type="Proteomes" id="UP000217446"/>
    </source>
</evidence>